<feature type="transmembrane region" description="Helical" evidence="7">
    <location>
        <begin position="20"/>
        <end position="44"/>
    </location>
</feature>
<dbReference type="Gene3D" id="3.40.50.300">
    <property type="entry name" value="P-loop containing nucleotide triphosphate hydrolases"/>
    <property type="match status" value="1"/>
</dbReference>
<dbReference type="PANTHER" id="PTHR43394:SF1">
    <property type="entry name" value="ATP-BINDING CASSETTE SUB-FAMILY B MEMBER 10, MITOCHONDRIAL"/>
    <property type="match status" value="1"/>
</dbReference>
<dbReference type="InterPro" id="IPR003439">
    <property type="entry name" value="ABC_transporter-like_ATP-bd"/>
</dbReference>
<name>A0ABT8L0T0_9BACT</name>
<dbReference type="CDD" id="cd07346">
    <property type="entry name" value="ABC_6TM_exporters"/>
    <property type="match status" value="1"/>
</dbReference>
<sequence length="567" mass="64374">MQTKSKILSDFFSENKPAILSTFLVSLFSNIFTIIIPVSIGKFYNLVFGLNTHRSRILNFLPEWFWDTAPRFLMFFMTLVILKIVFDFLRRYQVGSIGEKMLLFIRNKLFLSQLQMPMQIYDEKGIGKYLLRHSGDLKSTQNYVTKGLIGFLVDMLLLALVLITIGILDSGLLLVMLGFFPVFGGLIFLLNRALHDKSLAQRNYKSGLLSFVNATLRSILSVKAFNRLQPEMNRYKLKSEKVYRAGIRYHQINSVIMAVIPGLLYVMLFAILYYTYYQYEFGEARIDAGSLLAAILLLVTAMPVFRRALRVNTVWELGNISFKKLLIVLNHAQEQEESSGAFRFKRGKIVFQGVTFQYSRADKKILFDDFVISSGEMTSIQGRTGAGKTTLLKLFTGLYLPATGKIFFDDQDTSHVNKKSLRKAISLVPEDWPFFGRTVFEAISYSRKSKKRSEAGRVLDLIQKNTPKHLKLTLDTRIGDLGANLSKGQKKLLAYARALLTAKPIIIIDEPFSGLDKSSRHHVAELINNLKGKKTVIILDQDPPVNILNIDHSFSIDRPVPNALGTE</sequence>
<protein>
    <submittedName>
        <fullName evidence="10">ABC transporter ATP-binding protein</fullName>
    </submittedName>
</protein>
<dbReference type="Pfam" id="PF00664">
    <property type="entry name" value="ABC_membrane"/>
    <property type="match status" value="1"/>
</dbReference>
<dbReference type="InterPro" id="IPR027417">
    <property type="entry name" value="P-loop_NTPase"/>
</dbReference>
<keyword evidence="4 10" id="KW-0067">ATP-binding</keyword>
<dbReference type="GO" id="GO:0005524">
    <property type="term" value="F:ATP binding"/>
    <property type="evidence" value="ECO:0007669"/>
    <property type="project" value="UniProtKB-KW"/>
</dbReference>
<dbReference type="CDD" id="cd03228">
    <property type="entry name" value="ABCC_MRP_Like"/>
    <property type="match status" value="1"/>
</dbReference>
<keyword evidence="5 7" id="KW-1133">Transmembrane helix</keyword>
<dbReference type="SUPFAM" id="SSF52540">
    <property type="entry name" value="P-loop containing nucleoside triphosphate hydrolases"/>
    <property type="match status" value="1"/>
</dbReference>
<feature type="domain" description="ABC transporter" evidence="8">
    <location>
        <begin position="349"/>
        <end position="567"/>
    </location>
</feature>
<feature type="transmembrane region" description="Helical" evidence="7">
    <location>
        <begin position="288"/>
        <end position="305"/>
    </location>
</feature>
<dbReference type="PROSITE" id="PS50893">
    <property type="entry name" value="ABC_TRANSPORTER_2"/>
    <property type="match status" value="1"/>
</dbReference>
<comment type="caution">
    <text evidence="10">The sequence shown here is derived from an EMBL/GenBank/DDBJ whole genome shotgun (WGS) entry which is preliminary data.</text>
</comment>
<dbReference type="PANTHER" id="PTHR43394">
    <property type="entry name" value="ATP-DEPENDENT PERMEASE MDL1, MITOCHONDRIAL"/>
    <property type="match status" value="1"/>
</dbReference>
<feature type="transmembrane region" description="Helical" evidence="7">
    <location>
        <begin position="174"/>
        <end position="194"/>
    </location>
</feature>
<keyword evidence="11" id="KW-1185">Reference proteome</keyword>
<dbReference type="PROSITE" id="PS50929">
    <property type="entry name" value="ABC_TM1F"/>
    <property type="match status" value="1"/>
</dbReference>
<feature type="transmembrane region" description="Helical" evidence="7">
    <location>
        <begin position="254"/>
        <end position="276"/>
    </location>
</feature>
<dbReference type="Pfam" id="PF00005">
    <property type="entry name" value="ABC_tran"/>
    <property type="match status" value="1"/>
</dbReference>
<evidence type="ECO:0000256" key="3">
    <source>
        <dbReference type="ARBA" id="ARBA00022741"/>
    </source>
</evidence>
<organism evidence="10 11">
    <name type="scientific">Agaribacillus aureus</name>
    <dbReference type="NCBI Taxonomy" id="3051825"/>
    <lineage>
        <taxon>Bacteria</taxon>
        <taxon>Pseudomonadati</taxon>
        <taxon>Bacteroidota</taxon>
        <taxon>Cytophagia</taxon>
        <taxon>Cytophagales</taxon>
        <taxon>Splendidivirgaceae</taxon>
        <taxon>Agaribacillus</taxon>
    </lineage>
</organism>
<evidence type="ECO:0000313" key="10">
    <source>
        <dbReference type="EMBL" id="MDN5211345.1"/>
    </source>
</evidence>
<evidence type="ECO:0000313" key="11">
    <source>
        <dbReference type="Proteomes" id="UP001172083"/>
    </source>
</evidence>
<feature type="transmembrane region" description="Helical" evidence="7">
    <location>
        <begin position="64"/>
        <end position="86"/>
    </location>
</feature>
<evidence type="ECO:0000256" key="7">
    <source>
        <dbReference type="SAM" id="Phobius"/>
    </source>
</evidence>
<dbReference type="RefSeq" id="WP_346756680.1">
    <property type="nucleotide sequence ID" value="NZ_JAUJEB010000001.1"/>
</dbReference>
<evidence type="ECO:0000256" key="1">
    <source>
        <dbReference type="ARBA" id="ARBA00004651"/>
    </source>
</evidence>
<comment type="subcellular location">
    <subcellularLocation>
        <location evidence="1">Cell membrane</location>
        <topology evidence="1">Multi-pass membrane protein</topology>
    </subcellularLocation>
</comment>
<accession>A0ABT8L0T0</accession>
<evidence type="ECO:0000256" key="5">
    <source>
        <dbReference type="ARBA" id="ARBA00022989"/>
    </source>
</evidence>
<keyword evidence="2 7" id="KW-0812">Transmembrane</keyword>
<dbReference type="InterPro" id="IPR003593">
    <property type="entry name" value="AAA+_ATPase"/>
</dbReference>
<feature type="transmembrane region" description="Helical" evidence="7">
    <location>
        <begin position="148"/>
        <end position="168"/>
    </location>
</feature>
<reference evidence="10" key="1">
    <citation type="submission" date="2023-06" db="EMBL/GenBank/DDBJ databases">
        <title>Genomic of Agaribacillus aureum.</title>
        <authorList>
            <person name="Wang G."/>
        </authorList>
    </citation>
    <scope>NUCLEOTIDE SEQUENCE</scope>
    <source>
        <strain evidence="10">BMA12</strain>
    </source>
</reference>
<dbReference type="InterPro" id="IPR039421">
    <property type="entry name" value="Type_1_exporter"/>
</dbReference>
<evidence type="ECO:0000259" key="8">
    <source>
        <dbReference type="PROSITE" id="PS50893"/>
    </source>
</evidence>
<feature type="domain" description="ABC transmembrane type-1" evidence="9">
    <location>
        <begin position="23"/>
        <end position="317"/>
    </location>
</feature>
<dbReference type="Proteomes" id="UP001172083">
    <property type="component" value="Unassembled WGS sequence"/>
</dbReference>
<proteinExistence type="predicted"/>
<dbReference type="InterPro" id="IPR036640">
    <property type="entry name" value="ABC1_TM_sf"/>
</dbReference>
<evidence type="ECO:0000256" key="2">
    <source>
        <dbReference type="ARBA" id="ARBA00022692"/>
    </source>
</evidence>
<gene>
    <name evidence="10" type="ORF">QQ020_04765</name>
</gene>
<evidence type="ECO:0000259" key="9">
    <source>
        <dbReference type="PROSITE" id="PS50929"/>
    </source>
</evidence>
<dbReference type="SMART" id="SM00382">
    <property type="entry name" value="AAA"/>
    <property type="match status" value="1"/>
</dbReference>
<evidence type="ECO:0000256" key="4">
    <source>
        <dbReference type="ARBA" id="ARBA00022840"/>
    </source>
</evidence>
<keyword evidence="3" id="KW-0547">Nucleotide-binding</keyword>
<dbReference type="Gene3D" id="1.20.1560.10">
    <property type="entry name" value="ABC transporter type 1, transmembrane domain"/>
    <property type="match status" value="1"/>
</dbReference>
<dbReference type="InterPro" id="IPR011527">
    <property type="entry name" value="ABC1_TM_dom"/>
</dbReference>
<evidence type="ECO:0000256" key="6">
    <source>
        <dbReference type="ARBA" id="ARBA00023136"/>
    </source>
</evidence>
<keyword evidence="6 7" id="KW-0472">Membrane</keyword>
<dbReference type="SUPFAM" id="SSF90123">
    <property type="entry name" value="ABC transporter transmembrane region"/>
    <property type="match status" value="1"/>
</dbReference>
<dbReference type="EMBL" id="JAUJEB010000001">
    <property type="protein sequence ID" value="MDN5211345.1"/>
    <property type="molecule type" value="Genomic_DNA"/>
</dbReference>